<evidence type="ECO:0000256" key="1">
    <source>
        <dbReference type="ARBA" id="ARBA00004123"/>
    </source>
</evidence>
<evidence type="ECO:0000313" key="8">
    <source>
        <dbReference type="Proteomes" id="UP000320762"/>
    </source>
</evidence>
<dbReference type="EMBL" id="VDMD01000001">
    <property type="protein sequence ID" value="TRM69927.1"/>
    <property type="molecule type" value="Genomic_DNA"/>
</dbReference>
<sequence>MDCYCEPRSSSRSRPTAEGSTAYATYLRGKHGRSVSDGRAMAEGLYGREAPNSYARAAPDVYSRPGMTDAYVRSTPEAFARVKPDGHIHLAYQRPSSRSRSTQQARAGSSRENSRTRDSKENLHAYKGSTPYYSEPARPSRKEDIYERERKESVSWNAIPPLYARTAGRDEYGRRASIDDFARPMQESAHPASQPSRPIPHVSPQTRRHTEPQPIPRSTENWVREQQTVAAEESEWRRQHQERRHAKPHSHENPYSRVTSPKVANEAAWDDLARAYERDAERWMRDEEALRADARAREKERTLHDQTRRVEARIRARREAERAQVGEDRARRFAEERDGRERVRNTVRTEAAWRAYEAGWKRLAHLKHEDAIGFAGVPWPLERAPARAEDVTPEKVSAFLLSEAHSRDVPRKERIRRAQLRWHPDRFQRLVPHIVSADRQEVQEAAGTVARCLNDLMAAEGVRGTEAHRRATR</sequence>
<feature type="compositionally biased region" description="Low complexity" evidence="6">
    <location>
        <begin position="93"/>
        <end position="111"/>
    </location>
</feature>
<dbReference type="GO" id="GO:0005634">
    <property type="term" value="C:nucleus"/>
    <property type="evidence" value="ECO:0007669"/>
    <property type="project" value="UniProtKB-SubCell"/>
</dbReference>
<keyword evidence="4" id="KW-0040">ANK repeat</keyword>
<keyword evidence="8" id="KW-1185">Reference proteome</keyword>
<gene>
    <name evidence="7" type="ORF">BD626DRAFT_475782</name>
</gene>
<feature type="region of interest" description="Disordered" evidence="6">
    <location>
        <begin position="82"/>
        <end position="266"/>
    </location>
</feature>
<dbReference type="AlphaFoldDB" id="A0A550CYQ0"/>
<keyword evidence="3" id="KW-0677">Repeat</keyword>
<feature type="compositionally biased region" description="Basic and acidic residues" evidence="6">
    <location>
        <begin position="138"/>
        <end position="153"/>
    </location>
</feature>
<dbReference type="InterPro" id="IPR038753">
    <property type="entry name" value="NFKBIL1"/>
</dbReference>
<reference evidence="7 8" key="1">
    <citation type="journal article" date="2019" name="New Phytol.">
        <title>Comparative genomics reveals unique wood-decay strategies and fruiting body development in the Schizophyllaceae.</title>
        <authorList>
            <person name="Almasi E."/>
            <person name="Sahu N."/>
            <person name="Krizsan K."/>
            <person name="Balint B."/>
            <person name="Kovacs G.M."/>
            <person name="Kiss B."/>
            <person name="Cseklye J."/>
            <person name="Drula E."/>
            <person name="Henrissat B."/>
            <person name="Nagy I."/>
            <person name="Chovatia M."/>
            <person name="Adam C."/>
            <person name="LaButti K."/>
            <person name="Lipzen A."/>
            <person name="Riley R."/>
            <person name="Grigoriev I.V."/>
            <person name="Nagy L.G."/>
        </authorList>
    </citation>
    <scope>NUCLEOTIDE SEQUENCE [LARGE SCALE GENOMIC DNA]</scope>
    <source>
        <strain evidence="7 8">NL-1724</strain>
    </source>
</reference>
<name>A0A550CYQ0_9AGAR</name>
<feature type="compositionally biased region" description="Basic and acidic residues" evidence="6">
    <location>
        <begin position="167"/>
        <end position="182"/>
    </location>
</feature>
<evidence type="ECO:0000256" key="5">
    <source>
        <dbReference type="ARBA" id="ARBA00023242"/>
    </source>
</evidence>
<dbReference type="PANTHER" id="PTHR15263">
    <property type="entry name" value="I-KAPPA-B-LIKE PROTEIN IKBL"/>
    <property type="match status" value="1"/>
</dbReference>
<dbReference type="PANTHER" id="PTHR15263:SF1">
    <property type="entry name" value="NF-KAPPA-B INHIBITOR-LIKE PROTEIN 1"/>
    <property type="match status" value="1"/>
</dbReference>
<feature type="compositionally biased region" description="Basic and acidic residues" evidence="6">
    <location>
        <begin position="112"/>
        <end position="124"/>
    </location>
</feature>
<protein>
    <submittedName>
        <fullName evidence="7">Uncharacterized protein</fullName>
    </submittedName>
</protein>
<comment type="caution">
    <text evidence="7">The sequence shown here is derived from an EMBL/GenBank/DDBJ whole genome shotgun (WGS) entry which is preliminary data.</text>
</comment>
<dbReference type="GO" id="GO:0043124">
    <property type="term" value="P:negative regulation of canonical NF-kappaB signal transduction"/>
    <property type="evidence" value="ECO:0007669"/>
    <property type="project" value="InterPro"/>
</dbReference>
<dbReference type="STRING" id="97359.A0A550CYQ0"/>
<dbReference type="Proteomes" id="UP000320762">
    <property type="component" value="Unassembled WGS sequence"/>
</dbReference>
<keyword evidence="2" id="KW-0597">Phosphoprotein</keyword>
<evidence type="ECO:0000313" key="7">
    <source>
        <dbReference type="EMBL" id="TRM69927.1"/>
    </source>
</evidence>
<organism evidence="7 8">
    <name type="scientific">Schizophyllum amplum</name>
    <dbReference type="NCBI Taxonomy" id="97359"/>
    <lineage>
        <taxon>Eukaryota</taxon>
        <taxon>Fungi</taxon>
        <taxon>Dikarya</taxon>
        <taxon>Basidiomycota</taxon>
        <taxon>Agaricomycotina</taxon>
        <taxon>Agaricomycetes</taxon>
        <taxon>Agaricomycetidae</taxon>
        <taxon>Agaricales</taxon>
        <taxon>Schizophyllaceae</taxon>
        <taxon>Schizophyllum</taxon>
    </lineage>
</organism>
<keyword evidence="5" id="KW-0539">Nucleus</keyword>
<accession>A0A550CYQ0</accession>
<evidence type="ECO:0000256" key="3">
    <source>
        <dbReference type="ARBA" id="ARBA00022737"/>
    </source>
</evidence>
<comment type="subcellular location">
    <subcellularLocation>
        <location evidence="1">Nucleus</location>
    </subcellularLocation>
</comment>
<evidence type="ECO:0000256" key="4">
    <source>
        <dbReference type="ARBA" id="ARBA00023043"/>
    </source>
</evidence>
<proteinExistence type="predicted"/>
<dbReference type="OrthoDB" id="412109at2759"/>
<feature type="compositionally biased region" description="Polar residues" evidence="6">
    <location>
        <begin position="216"/>
        <end position="229"/>
    </location>
</feature>
<evidence type="ECO:0000256" key="6">
    <source>
        <dbReference type="SAM" id="MobiDB-lite"/>
    </source>
</evidence>
<evidence type="ECO:0000256" key="2">
    <source>
        <dbReference type="ARBA" id="ARBA00022553"/>
    </source>
</evidence>